<dbReference type="InterPro" id="IPR036291">
    <property type="entry name" value="NAD(P)-bd_dom_sf"/>
</dbReference>
<dbReference type="SUPFAM" id="SSF51735">
    <property type="entry name" value="NAD(P)-binding Rossmann-fold domains"/>
    <property type="match status" value="1"/>
</dbReference>
<dbReference type="EMBL" id="CP058905">
    <property type="protein sequence ID" value="QLJ96938.1"/>
    <property type="molecule type" value="Genomic_DNA"/>
</dbReference>
<dbReference type="AlphaFoldDB" id="A0A7D5Y4Z9"/>
<proteinExistence type="predicted"/>
<organism evidence="2">
    <name type="scientific">Micromonospora carbonacea</name>
    <dbReference type="NCBI Taxonomy" id="47853"/>
    <lineage>
        <taxon>Bacteria</taxon>
        <taxon>Bacillati</taxon>
        <taxon>Actinomycetota</taxon>
        <taxon>Actinomycetes</taxon>
        <taxon>Micromonosporales</taxon>
        <taxon>Micromonosporaceae</taxon>
        <taxon>Micromonospora</taxon>
    </lineage>
</organism>
<reference evidence="2" key="1">
    <citation type="submission" date="2020-08" db="EMBL/GenBank/DDBJ databases">
        <title>A bifunctional nitrone conjugated secondary metabolite targeting the ribosome.</title>
        <authorList>
            <person name="Limbrick E.M."/>
            <person name="Graf M."/>
            <person name="Derewacz D.K."/>
            <person name="Nguyen F."/>
            <person name="Spraggins J.M."/>
            <person name="Wieland M."/>
            <person name="Ynigez-Gutierrez A.E."/>
            <person name="Reisman B.J."/>
            <person name="Zinshteyn B."/>
            <person name="McCulloch K."/>
            <person name="Iverson T.M."/>
            <person name="Green R."/>
            <person name="Wilson D.N."/>
            <person name="Bachmann B.O."/>
        </authorList>
    </citation>
    <scope>NUCLEOTIDE SEQUENCE</scope>
    <source>
        <strain evidence="2">Africana</strain>
    </source>
</reference>
<evidence type="ECO:0000259" key="1">
    <source>
        <dbReference type="Pfam" id="PF07993"/>
    </source>
</evidence>
<protein>
    <submittedName>
        <fullName evidence="2">SDR family oxidoreductase</fullName>
    </submittedName>
</protein>
<dbReference type="Gene3D" id="3.40.50.720">
    <property type="entry name" value="NAD(P)-binding Rossmann-like Domain"/>
    <property type="match status" value="1"/>
</dbReference>
<name>A0A7D5Y4Z9_9ACTN</name>
<dbReference type="Pfam" id="PF07993">
    <property type="entry name" value="NAD_binding_4"/>
    <property type="match status" value="1"/>
</dbReference>
<sequence>MRLLVAGLTGQLGAGLRALAADDHDLRLVAVRRPGSPRALGPGEADEVVAGDVRRPMWGLDPAALTGVDAVVNLAAETNWVASSRELYAVNALGAAHGHQLTRELAGRGGRVIPYVHAGSVYVAGGAVGEIAERPVPPAGDRTAYERSKWLAEQRLLSAAADPGGPAPVLIARMPALVGDSRTGRTLRRNSLYLLADRWSDLPGNVLPAMRDARVDALPRDVAAGTLLRLVRAVVRRPPSGPVICHAGLGETAPSLRGLLAAARTAGAQRHRGEPRLVTVGARALLWSSLNAERVLPLGPSARNALIGLRYIGLDRVFSRPVLADLLGEDLPAVGVDVLARLIFGAAPNLRDDPAGNGSMARFPG</sequence>
<feature type="domain" description="Thioester reductase (TE)" evidence="1">
    <location>
        <begin position="47"/>
        <end position="224"/>
    </location>
</feature>
<evidence type="ECO:0000313" key="2">
    <source>
        <dbReference type="EMBL" id="QLJ96938.1"/>
    </source>
</evidence>
<accession>A0A7D5Y4Z9</accession>
<gene>
    <name evidence="2" type="ORF">HZU44_18855</name>
</gene>
<dbReference type="InterPro" id="IPR013120">
    <property type="entry name" value="FAR_NAD-bd"/>
</dbReference>